<gene>
    <name evidence="2" type="ORF">ISALK_00565</name>
</gene>
<organism evidence="2 3">
    <name type="scientific">Isachenkonia alkalipeptolytica</name>
    <dbReference type="NCBI Taxonomy" id="2565777"/>
    <lineage>
        <taxon>Bacteria</taxon>
        <taxon>Bacillati</taxon>
        <taxon>Bacillota</taxon>
        <taxon>Clostridia</taxon>
        <taxon>Eubacteriales</taxon>
        <taxon>Clostridiaceae</taxon>
        <taxon>Isachenkonia</taxon>
    </lineage>
</organism>
<dbReference type="GO" id="GO:0016491">
    <property type="term" value="F:oxidoreductase activity"/>
    <property type="evidence" value="ECO:0007669"/>
    <property type="project" value="InterPro"/>
</dbReference>
<dbReference type="Gene3D" id="1.20.1260.10">
    <property type="match status" value="1"/>
</dbReference>
<dbReference type="PANTHER" id="PTHR33531:SF7">
    <property type="entry name" value="HYPOTHETICAL MEMBRANE PROTEIN, CONSERVED"/>
    <property type="match status" value="1"/>
</dbReference>
<dbReference type="InterPro" id="IPR009078">
    <property type="entry name" value="Ferritin-like_SF"/>
</dbReference>
<dbReference type="EMBL" id="SUMG01000001">
    <property type="protein sequence ID" value="NBG86981.1"/>
    <property type="molecule type" value="Genomic_DNA"/>
</dbReference>
<evidence type="ECO:0000313" key="3">
    <source>
        <dbReference type="Proteomes" id="UP000449710"/>
    </source>
</evidence>
<keyword evidence="3" id="KW-1185">Reference proteome</keyword>
<protein>
    <submittedName>
        <fullName evidence="2">Rubrerythrin</fullName>
    </submittedName>
</protein>
<accession>A0AA44BE09</accession>
<dbReference type="Pfam" id="PF02915">
    <property type="entry name" value="Rubrerythrin"/>
    <property type="match status" value="1"/>
</dbReference>
<proteinExistence type="predicted"/>
<evidence type="ECO:0000259" key="1">
    <source>
        <dbReference type="Pfam" id="PF02915"/>
    </source>
</evidence>
<evidence type="ECO:0000313" key="2">
    <source>
        <dbReference type="EMBL" id="NBG86981.1"/>
    </source>
</evidence>
<reference evidence="2 3" key="1">
    <citation type="submission" date="2019-04" db="EMBL/GenBank/DDBJ databases">
        <title>Isachenkonia alkalipeptolytica gen. nov. sp. nov. a new anaerobic, alkiliphilic organothrophic bacterium capable to reduce synthesized ferrihydrite isolated from a soda lake.</title>
        <authorList>
            <person name="Toshchakov S.V."/>
            <person name="Zavarzina D.G."/>
            <person name="Zhilina T.N."/>
            <person name="Kostrikina N.A."/>
            <person name="Kublanov I.V."/>
        </authorList>
    </citation>
    <scope>NUCLEOTIDE SEQUENCE [LARGE SCALE GENOMIC DNA]</scope>
    <source>
        <strain evidence="2 3">Z-1701</strain>
    </source>
</reference>
<dbReference type="GO" id="GO:0046872">
    <property type="term" value="F:metal ion binding"/>
    <property type="evidence" value="ECO:0007669"/>
    <property type="project" value="InterPro"/>
</dbReference>
<dbReference type="PANTHER" id="PTHR33531">
    <property type="entry name" value="RUBRERYTHRIN SUBFAMILY"/>
    <property type="match status" value="1"/>
</dbReference>
<comment type="caution">
    <text evidence="2">The sequence shown here is derived from an EMBL/GenBank/DDBJ whole genome shotgun (WGS) entry which is preliminary data.</text>
</comment>
<feature type="domain" description="Rubrerythrin diiron-binding" evidence="1">
    <location>
        <begin position="6"/>
        <end position="150"/>
    </location>
</feature>
<dbReference type="CDD" id="cd01045">
    <property type="entry name" value="Ferritin_like_AB"/>
    <property type="match status" value="1"/>
</dbReference>
<dbReference type="InterPro" id="IPR012347">
    <property type="entry name" value="Ferritin-like"/>
</dbReference>
<sequence length="168" mass="20084">MKNALNILQFAMDMELQGQNFYASFSDKVDNPVARKMFQSLAKEEKRHYDILKKEYDSIEVNQEWSGMEDLEAYKGENIFEVRKEAEDISPEELKTSTSDISILRMAYLIENDFAEFYKKAIENTEDPKGKKMLETLYEWENEHRKVFYEEYQKAMKDNWFDQGFSPF</sequence>
<dbReference type="SUPFAM" id="SSF47240">
    <property type="entry name" value="Ferritin-like"/>
    <property type="match status" value="1"/>
</dbReference>
<name>A0AA44BE09_9CLOT</name>
<dbReference type="RefSeq" id="WP_160718288.1">
    <property type="nucleotide sequence ID" value="NZ_SUMG01000001.1"/>
</dbReference>
<dbReference type="Proteomes" id="UP000449710">
    <property type="component" value="Unassembled WGS sequence"/>
</dbReference>
<dbReference type="InterPro" id="IPR003251">
    <property type="entry name" value="Rr_diiron-bd_dom"/>
</dbReference>
<dbReference type="AlphaFoldDB" id="A0AA44BE09"/>